<keyword evidence="9 11" id="KW-0472">Membrane</keyword>
<keyword evidence="17" id="KW-1185">Reference proteome</keyword>
<dbReference type="Gene3D" id="2.40.170.20">
    <property type="entry name" value="TonB-dependent receptor, beta-barrel domain"/>
    <property type="match status" value="1"/>
</dbReference>
<keyword evidence="6" id="KW-0408">Iron</keyword>
<evidence type="ECO:0000256" key="11">
    <source>
        <dbReference type="PROSITE-ProRule" id="PRU01360"/>
    </source>
</evidence>
<evidence type="ECO:0000256" key="9">
    <source>
        <dbReference type="ARBA" id="ARBA00023136"/>
    </source>
</evidence>
<dbReference type="PANTHER" id="PTHR32552">
    <property type="entry name" value="FERRICHROME IRON RECEPTOR-RELATED"/>
    <property type="match status" value="1"/>
</dbReference>
<accession>A0ABR9FI60</accession>
<name>A0ABR9FI60_9GAMM</name>
<keyword evidence="4" id="KW-0410">Iron transport</keyword>
<reference evidence="16 17" key="1">
    <citation type="submission" date="2020-07" db="EMBL/GenBank/DDBJ databases">
        <title>Halophilic bacteria isolated from french cheeses.</title>
        <authorList>
            <person name="Kothe C.I."/>
            <person name="Farah-Kraiem B."/>
            <person name="Renault P."/>
            <person name="Dridi B."/>
        </authorList>
    </citation>
    <scope>NUCLEOTIDE SEQUENCE [LARGE SCALE GENOMIC DNA]</scope>
    <source>
        <strain evidence="16 17">FME14</strain>
    </source>
</reference>
<dbReference type="RefSeq" id="WP_192540721.1">
    <property type="nucleotide sequence ID" value="NZ_RRZA01000006.1"/>
</dbReference>
<dbReference type="InterPro" id="IPR012910">
    <property type="entry name" value="Plug_dom"/>
</dbReference>
<keyword evidence="16" id="KW-0675">Receptor</keyword>
<protein>
    <submittedName>
        <fullName evidence="16">TonB-dependent receptor</fullName>
    </submittedName>
</protein>
<dbReference type="PANTHER" id="PTHR32552:SF81">
    <property type="entry name" value="TONB-DEPENDENT OUTER MEMBRANE RECEPTOR"/>
    <property type="match status" value="1"/>
</dbReference>
<proteinExistence type="inferred from homology"/>
<evidence type="ECO:0000256" key="7">
    <source>
        <dbReference type="ARBA" id="ARBA00023065"/>
    </source>
</evidence>
<gene>
    <name evidence="16" type="ORF">EI167_03440</name>
</gene>
<feature type="domain" description="TonB-dependent receptor-like beta-barrel" evidence="14">
    <location>
        <begin position="300"/>
        <end position="719"/>
    </location>
</feature>
<evidence type="ECO:0000256" key="1">
    <source>
        <dbReference type="ARBA" id="ARBA00004571"/>
    </source>
</evidence>
<dbReference type="PROSITE" id="PS52016">
    <property type="entry name" value="TONB_DEPENDENT_REC_3"/>
    <property type="match status" value="1"/>
</dbReference>
<organism evidence="16 17">
    <name type="scientific">Pseudoalteromonas prydzensis</name>
    <dbReference type="NCBI Taxonomy" id="182141"/>
    <lineage>
        <taxon>Bacteria</taxon>
        <taxon>Pseudomonadati</taxon>
        <taxon>Pseudomonadota</taxon>
        <taxon>Gammaproteobacteria</taxon>
        <taxon>Alteromonadales</taxon>
        <taxon>Pseudoalteromonadaceae</taxon>
        <taxon>Pseudoalteromonas</taxon>
    </lineage>
</organism>
<keyword evidence="13" id="KW-0732">Signal</keyword>
<evidence type="ECO:0000256" key="2">
    <source>
        <dbReference type="ARBA" id="ARBA00022448"/>
    </source>
</evidence>
<keyword evidence="5 11" id="KW-0812">Transmembrane</keyword>
<dbReference type="InterPro" id="IPR036942">
    <property type="entry name" value="Beta-barrel_TonB_sf"/>
</dbReference>
<keyword evidence="3 11" id="KW-1134">Transmembrane beta strand</keyword>
<dbReference type="Pfam" id="PF07715">
    <property type="entry name" value="Plug"/>
    <property type="match status" value="1"/>
</dbReference>
<sequence length="756" mass="84118">MKSHISAFSNSIVILCSSSLVLSAAVQAQNDELAVAKSSLEVIEVYAQKRAQAIEDVSIAISQVKGDTLKNQHYKDSTELSIFAPNLKISQNAAEGTPPAVNIRGVGLVDYNTANTSPVAIYIDDVAVGSASNQIVNFFDIEQVDILRGPQGTLFGRNATGGAILIRTKRPEFNESGYLTAGIANNNAFNIDAMYNNQLSDKTAFRLAINRQDYDYSTNNVFSQSPTAGMEQTNARLSLLSEFDCVQLLLQGHIEDWQGIVQPVGNIGIVADPLTGELCSPSQAGSTNCFDNFGFNDASDDFYTVKVNNDSPHKTDGKGLSAHINWQLNERNEVVAISSYNQLERTHAFNCDGSPARLCEGNLGLDTHLFSQELRLQTQWDEHTLTSGLYYADESIKQNNINDILRDFRGILAPDLTATFFYDNQIDTQNMAAFSQLDYQLDSDWSISVGLRYSYESLDYDSVAQLNVVVDSADLAGVLVPFYHVQGQQSDNGFSGQFAVNYQLSDTTHGYYRFANGAKSGGYNGGFLSSPEQAELADYGKERLNAHEVGSKSWWPEQGVRFNWAAFYYDYNDQQVFMNQPSESVQKPPVQLLENVGDSVIYGLEAEIDYQATDALSMRFALGYIPHAEFEEFVDPLGNSLTDNRLPFTSKWNVSAGVEYRLELAGNPLTTQLLVDYQSEYYFDQNQNPYAMQDGYSLVNGNIRYQLDNLSFVFWGKNLFDTEYSNLKFDLSSFLGMLEDFKGEGRRYGLDVSYQF</sequence>
<dbReference type="InterPro" id="IPR039426">
    <property type="entry name" value="TonB-dep_rcpt-like"/>
</dbReference>
<dbReference type="SUPFAM" id="SSF56935">
    <property type="entry name" value="Porins"/>
    <property type="match status" value="1"/>
</dbReference>
<feature type="signal peptide" evidence="13">
    <location>
        <begin position="1"/>
        <end position="28"/>
    </location>
</feature>
<dbReference type="Pfam" id="PF00593">
    <property type="entry name" value="TonB_dep_Rec_b-barrel"/>
    <property type="match status" value="1"/>
</dbReference>
<keyword evidence="7" id="KW-0406">Ion transport</keyword>
<evidence type="ECO:0000256" key="5">
    <source>
        <dbReference type="ARBA" id="ARBA00022692"/>
    </source>
</evidence>
<evidence type="ECO:0000256" key="10">
    <source>
        <dbReference type="ARBA" id="ARBA00023237"/>
    </source>
</evidence>
<evidence type="ECO:0000256" key="6">
    <source>
        <dbReference type="ARBA" id="ARBA00023004"/>
    </source>
</evidence>
<evidence type="ECO:0000313" key="17">
    <source>
        <dbReference type="Proteomes" id="UP000707245"/>
    </source>
</evidence>
<feature type="chain" id="PRO_5045597370" evidence="13">
    <location>
        <begin position="29"/>
        <end position="756"/>
    </location>
</feature>
<evidence type="ECO:0000256" key="3">
    <source>
        <dbReference type="ARBA" id="ARBA00022452"/>
    </source>
</evidence>
<evidence type="ECO:0000259" key="14">
    <source>
        <dbReference type="Pfam" id="PF00593"/>
    </source>
</evidence>
<comment type="subcellular location">
    <subcellularLocation>
        <location evidence="1 11">Cell outer membrane</location>
        <topology evidence="1 11">Multi-pass membrane protein</topology>
    </subcellularLocation>
</comment>
<evidence type="ECO:0000256" key="8">
    <source>
        <dbReference type="ARBA" id="ARBA00023077"/>
    </source>
</evidence>
<dbReference type="Proteomes" id="UP000707245">
    <property type="component" value="Unassembled WGS sequence"/>
</dbReference>
<comment type="caution">
    <text evidence="16">The sequence shown here is derived from an EMBL/GenBank/DDBJ whole genome shotgun (WGS) entry which is preliminary data.</text>
</comment>
<keyword evidence="8 12" id="KW-0798">TonB box</keyword>
<evidence type="ECO:0000256" key="12">
    <source>
        <dbReference type="RuleBase" id="RU003357"/>
    </source>
</evidence>
<dbReference type="InterPro" id="IPR000531">
    <property type="entry name" value="Beta-barrel_TonB"/>
</dbReference>
<comment type="similarity">
    <text evidence="11 12">Belongs to the TonB-dependent receptor family.</text>
</comment>
<evidence type="ECO:0000259" key="15">
    <source>
        <dbReference type="Pfam" id="PF07715"/>
    </source>
</evidence>
<evidence type="ECO:0000256" key="4">
    <source>
        <dbReference type="ARBA" id="ARBA00022496"/>
    </source>
</evidence>
<evidence type="ECO:0000256" key="13">
    <source>
        <dbReference type="SAM" id="SignalP"/>
    </source>
</evidence>
<keyword evidence="10 11" id="KW-0998">Cell outer membrane</keyword>
<dbReference type="EMBL" id="RRZA01000006">
    <property type="protein sequence ID" value="MBE0456518.1"/>
    <property type="molecule type" value="Genomic_DNA"/>
</dbReference>
<evidence type="ECO:0000313" key="16">
    <source>
        <dbReference type="EMBL" id="MBE0456518.1"/>
    </source>
</evidence>
<keyword evidence="2 11" id="KW-0813">Transport</keyword>
<feature type="domain" description="TonB-dependent receptor plug" evidence="15">
    <location>
        <begin position="55"/>
        <end position="163"/>
    </location>
</feature>